<evidence type="ECO:0000259" key="1">
    <source>
        <dbReference type="Pfam" id="PF01979"/>
    </source>
</evidence>
<sequence>MTATILRNATVLDPRAGELLPDRCVVVEDGVIAEVGDAEARAGDTEARARDAVTIDLRGRVLMPGLIDSHVHTTQASADFAELRSWSPYYTAARVSRLLREMLMRGFTTVRDMGGADHGLARAVEERLFDGPRVLFGGPIIAPTGGHGLTRICDGETELRRAIREQMAVGAHHVKLTLSGGIISTMSVDALGYSEDEIRAAVDEANLAKRYVAGHAYTAEAVNRALRCGVRTIEHGNLIDESSIELFQRHDAFYVPTLATYAALAGGESGSLSEQSRRKLLDVTDAGLHALELADRAGLRIGYGTDLHGAFHDRQLTEFSLRAQVQKPADVIRSATVTGAEIAGLVGRAGEIVPGAFADLLVVDGDPLQDIGVLTDPDRRLLLIMRGGAVVKNVLES</sequence>
<organism evidence="2 3">
    <name type="scientific">Streptomyces antnestii</name>
    <dbReference type="NCBI Taxonomy" id="2494256"/>
    <lineage>
        <taxon>Bacteria</taxon>
        <taxon>Bacillati</taxon>
        <taxon>Actinomycetota</taxon>
        <taxon>Actinomycetes</taxon>
        <taxon>Kitasatosporales</taxon>
        <taxon>Streptomycetaceae</taxon>
        <taxon>Streptomyces</taxon>
    </lineage>
</organism>
<dbReference type="GO" id="GO:0016810">
    <property type="term" value="F:hydrolase activity, acting on carbon-nitrogen (but not peptide) bonds"/>
    <property type="evidence" value="ECO:0007669"/>
    <property type="project" value="InterPro"/>
</dbReference>
<dbReference type="PANTHER" id="PTHR43135">
    <property type="entry name" value="ALPHA-D-RIBOSE 1-METHYLPHOSPHONATE 5-TRIPHOSPHATE DIPHOSPHATASE"/>
    <property type="match status" value="1"/>
</dbReference>
<evidence type="ECO:0000313" key="3">
    <source>
        <dbReference type="Proteomes" id="UP000283128"/>
    </source>
</evidence>
<protein>
    <submittedName>
        <fullName evidence="2">Amidohydrolase family protein</fullName>
    </submittedName>
</protein>
<dbReference type="Gene3D" id="2.30.40.10">
    <property type="entry name" value="Urease, subunit C, domain 1"/>
    <property type="match status" value="1"/>
</dbReference>
<keyword evidence="3" id="KW-1185">Reference proteome</keyword>
<dbReference type="InterPro" id="IPR011059">
    <property type="entry name" value="Metal-dep_hydrolase_composite"/>
</dbReference>
<dbReference type="InterPro" id="IPR006680">
    <property type="entry name" value="Amidohydro-rel"/>
</dbReference>
<dbReference type="RefSeq" id="WP_127831732.1">
    <property type="nucleotide sequence ID" value="NZ_RZYA01000019.1"/>
</dbReference>
<reference evidence="2 3" key="1">
    <citation type="submission" date="2019-01" db="EMBL/GenBank/DDBJ databases">
        <title>Genome sequences of Streptomyces and Rhizobium isolates collected from root and soil.</title>
        <authorList>
            <person name="Chhettri S."/>
            <person name="Sevigny J.L."/>
            <person name="Sen A."/>
            <person name="Ennis N."/>
            <person name="Tisa L."/>
        </authorList>
    </citation>
    <scope>NUCLEOTIDE SEQUENCE [LARGE SCALE GENOMIC DNA]</scope>
    <source>
        <strain evidence="2 3">San01</strain>
    </source>
</reference>
<dbReference type="InterPro" id="IPR032466">
    <property type="entry name" value="Metal_Hydrolase"/>
</dbReference>
<dbReference type="PANTHER" id="PTHR43135:SF3">
    <property type="entry name" value="ALPHA-D-RIBOSE 1-METHYLPHOSPHONATE 5-TRIPHOSPHATE DIPHOSPHATASE"/>
    <property type="match status" value="1"/>
</dbReference>
<keyword evidence="2" id="KW-0378">Hydrolase</keyword>
<accession>A0A437P9P1</accession>
<comment type="caution">
    <text evidence="2">The sequence shown here is derived from an EMBL/GenBank/DDBJ whole genome shotgun (WGS) entry which is preliminary data.</text>
</comment>
<evidence type="ECO:0000313" key="2">
    <source>
        <dbReference type="EMBL" id="RVU18982.1"/>
    </source>
</evidence>
<dbReference type="Pfam" id="PF01979">
    <property type="entry name" value="Amidohydro_1"/>
    <property type="match status" value="1"/>
</dbReference>
<dbReference type="Gene3D" id="3.20.20.140">
    <property type="entry name" value="Metal-dependent hydrolases"/>
    <property type="match status" value="1"/>
</dbReference>
<dbReference type="EMBL" id="RZYA01000019">
    <property type="protein sequence ID" value="RVU18982.1"/>
    <property type="molecule type" value="Genomic_DNA"/>
</dbReference>
<dbReference type="AlphaFoldDB" id="A0A437P9P1"/>
<feature type="domain" description="Amidohydrolase-related" evidence="1">
    <location>
        <begin position="61"/>
        <end position="388"/>
    </location>
</feature>
<dbReference type="Proteomes" id="UP000283128">
    <property type="component" value="Unassembled WGS sequence"/>
</dbReference>
<proteinExistence type="predicted"/>
<dbReference type="CDD" id="cd01299">
    <property type="entry name" value="Met_dep_hydrolase_A"/>
    <property type="match status" value="1"/>
</dbReference>
<dbReference type="OrthoDB" id="3514520at2"/>
<dbReference type="InterPro" id="IPR051781">
    <property type="entry name" value="Metallo-dep_Hydrolase"/>
</dbReference>
<dbReference type="InterPro" id="IPR057744">
    <property type="entry name" value="OTAase-like"/>
</dbReference>
<dbReference type="SUPFAM" id="SSF51338">
    <property type="entry name" value="Composite domain of metallo-dependent hydrolases"/>
    <property type="match status" value="2"/>
</dbReference>
<gene>
    <name evidence="2" type="ORF">EOT10_31255</name>
</gene>
<name>A0A437P9P1_9ACTN</name>
<dbReference type="SUPFAM" id="SSF51556">
    <property type="entry name" value="Metallo-dependent hydrolases"/>
    <property type="match status" value="1"/>
</dbReference>